<protein>
    <recommendedName>
        <fullName evidence="4">Lipoprotein</fullName>
    </recommendedName>
</protein>
<evidence type="ECO:0000313" key="3">
    <source>
        <dbReference type="Proteomes" id="UP000711047"/>
    </source>
</evidence>
<gene>
    <name evidence="2" type="ORF">HQN87_00455</name>
</gene>
<evidence type="ECO:0000313" key="2">
    <source>
        <dbReference type="EMBL" id="NQX43786.1"/>
    </source>
</evidence>
<dbReference type="PROSITE" id="PS51257">
    <property type="entry name" value="PROKAR_LIPOPROTEIN"/>
    <property type="match status" value="1"/>
</dbReference>
<reference evidence="2 3" key="1">
    <citation type="submission" date="2020-05" db="EMBL/GenBank/DDBJ databases">
        <title>Paenibacillus glebae, sp. nov., Paenibacillus humi sp. nov., Paenibacillus pedi sp. nov., Paenibacillus terrestris sp. nov. and Paenibacillus terricola sp. nov., isolated from a forest top soil sample.</title>
        <authorList>
            <person name="Qi S."/>
            <person name="Carlier A."/>
            <person name="Cnockaert M."/>
            <person name="Vandamme P."/>
        </authorList>
    </citation>
    <scope>NUCLEOTIDE SEQUENCE [LARGE SCALE GENOMIC DNA]</scope>
    <source>
        <strain evidence="2 3">LMG 29502</strain>
    </source>
</reference>
<keyword evidence="1" id="KW-0732">Signal</keyword>
<organism evidence="2 3">
    <name type="scientific">Paenibacillus tritici</name>
    <dbReference type="NCBI Taxonomy" id="1873425"/>
    <lineage>
        <taxon>Bacteria</taxon>
        <taxon>Bacillati</taxon>
        <taxon>Bacillota</taxon>
        <taxon>Bacilli</taxon>
        <taxon>Bacillales</taxon>
        <taxon>Paenibacillaceae</taxon>
        <taxon>Paenibacillus</taxon>
    </lineage>
</organism>
<proteinExistence type="predicted"/>
<dbReference type="RefSeq" id="WP_173126099.1">
    <property type="nucleotide sequence ID" value="NZ_JABMKX010000001.1"/>
</dbReference>
<keyword evidence="3" id="KW-1185">Reference proteome</keyword>
<evidence type="ECO:0008006" key="4">
    <source>
        <dbReference type="Google" id="ProtNLM"/>
    </source>
</evidence>
<dbReference type="Proteomes" id="UP000711047">
    <property type="component" value="Unassembled WGS sequence"/>
</dbReference>
<evidence type="ECO:0000256" key="1">
    <source>
        <dbReference type="SAM" id="SignalP"/>
    </source>
</evidence>
<sequence length="180" mass="20467">MRKTVLVLLFLFVLTACGSSEDGLTVKDLAIHKSNDDKVVVQYGMSRADAEKVLGTGEDMKIGHTFTYSDGVKIMYREDKVAGIYLTEESKDVYETAQGMKIGMPKDDFKKKYGDQYVADLEKNLDYAYDTDSKQYVKEAEWAKNFEDSTKIYLISMMFDSDGTAQTILLTDRQMAIMYK</sequence>
<accession>A0ABX2DIY6</accession>
<feature type="chain" id="PRO_5047426126" description="Lipoprotein" evidence="1">
    <location>
        <begin position="19"/>
        <end position="180"/>
    </location>
</feature>
<name>A0ABX2DIY6_9BACL</name>
<feature type="signal peptide" evidence="1">
    <location>
        <begin position="1"/>
        <end position="18"/>
    </location>
</feature>
<dbReference type="EMBL" id="JABMKX010000001">
    <property type="protein sequence ID" value="NQX43786.1"/>
    <property type="molecule type" value="Genomic_DNA"/>
</dbReference>
<comment type="caution">
    <text evidence="2">The sequence shown here is derived from an EMBL/GenBank/DDBJ whole genome shotgun (WGS) entry which is preliminary data.</text>
</comment>